<reference evidence="1 2" key="1">
    <citation type="journal article" date="2005" name="PLoS Biol.">
        <title>Three Prochlorococcus cyanophage genomes: signature features and ecological interpretations.</title>
        <authorList>
            <person name="Sullivan M.B."/>
            <person name="Coleman M.L."/>
            <person name="Weigele P."/>
            <person name="Rohwer F."/>
            <person name="Chisholm S.W."/>
        </authorList>
    </citation>
    <scope>NUCLEOTIDE SEQUENCE</scope>
</reference>
<dbReference type="OrthoDB" id="40698at10239"/>
<keyword evidence="2" id="KW-1185">Reference proteome</keyword>
<dbReference type="EMBL" id="AY939844">
    <property type="protein sequence ID" value="AAX44447.2"/>
    <property type="molecule type" value="Genomic_DNA"/>
</dbReference>
<proteinExistence type="predicted"/>
<name>Q58MT5_BPPRM</name>
<dbReference type="GeneID" id="3294232"/>
<sequence length="56" mass="6653">MNFKPITPRTRSRVDGKWIKCPHCSQTNKVYHFSWSALVCMCCRESVEKYEWGVEV</sequence>
<dbReference type="KEGG" id="vg:3294232"/>
<dbReference type="RefSeq" id="YP_214301.2">
    <property type="nucleotide sequence ID" value="NC_006883.2"/>
</dbReference>
<gene>
    <name evidence="1" type="ORF">PSSM2_073.1</name>
</gene>
<organism evidence="1 2">
    <name type="scientific">Prochlorococcus phage P-SSM2</name>
    <dbReference type="NCBI Taxonomy" id="268746"/>
    <lineage>
        <taxon>Viruses</taxon>
        <taxon>Duplodnaviria</taxon>
        <taxon>Heunggongvirae</taxon>
        <taxon>Uroviricota</taxon>
        <taxon>Caudoviricetes</taxon>
        <taxon>Pantevenvirales</taxon>
        <taxon>Kyanoviridae</taxon>
        <taxon>Salacisavirus</taxon>
        <taxon>Salacisavirus pssm2</taxon>
    </lineage>
</organism>
<protein>
    <submittedName>
        <fullName evidence="1">Uncharacterized protein</fullName>
    </submittedName>
</protein>
<reference evidence="1 2" key="2">
    <citation type="journal article" date="2010" name="Environ. Microbiol.">
        <title>Genomic analysis of oceanic cyanobacterial myoviruses compared with T4-like myoviruses from diverse hosts and environments.</title>
        <authorList>
            <person name="Sullivan M.B."/>
            <person name="Huang K.H."/>
            <person name="Ignacio-Espinoza J.C."/>
            <person name="Berlin A.M."/>
            <person name="Kelly L."/>
            <person name="Weigele P.R."/>
            <person name="DeFrancesco A.S."/>
            <person name="Kern S.E."/>
            <person name="Thompson L.R."/>
            <person name="Young S."/>
            <person name="Yandava C."/>
            <person name="Fu R."/>
            <person name="Krastins B."/>
            <person name="Chase M."/>
            <person name="Sarracino D."/>
            <person name="Osburne M.S."/>
            <person name="Henn M.R."/>
            <person name="Chisholm S.W."/>
        </authorList>
    </citation>
    <scope>NUCLEOTIDE SEQUENCE [LARGE SCALE GENOMIC DNA]</scope>
</reference>
<accession>Q58MT5</accession>
<dbReference type="Proteomes" id="UP000000991">
    <property type="component" value="Segment"/>
</dbReference>
<evidence type="ECO:0000313" key="1">
    <source>
        <dbReference type="EMBL" id="AAX44447.2"/>
    </source>
</evidence>
<evidence type="ECO:0000313" key="2">
    <source>
        <dbReference type="Proteomes" id="UP000000991"/>
    </source>
</evidence>
<organismHost>
    <name type="scientific">Prochlorococcus</name>
    <dbReference type="NCBI Taxonomy" id="1218"/>
</organismHost>